<name>A0A5C6EVM5_9BACT</name>
<evidence type="ECO:0000313" key="2">
    <source>
        <dbReference type="Proteomes" id="UP000317977"/>
    </source>
</evidence>
<sequence>MPKRRSFSLATFLLVGVICALLISNVITSTKLQDAEAEVGSVRQNFGYINADRDDRIYVSSIAKFQHSRGAKLRFHAPESRRYSIRVSEVDSSWQHDDFEALSNAESSSALTALTHEEAIVSYDLAYDLRKRQPILVVQSLERQSTYAPSEWQGLDQLDPKVINLLDFSDVSQYDFGPDEVIALASFEAPSCDRRVILWLEPQSDPNFKPTK</sequence>
<accession>A0A5C6EVM5</accession>
<keyword evidence="2" id="KW-1185">Reference proteome</keyword>
<evidence type="ECO:0000313" key="1">
    <source>
        <dbReference type="EMBL" id="TWU51539.1"/>
    </source>
</evidence>
<dbReference type="AlphaFoldDB" id="A0A5C6EVM5"/>
<proteinExistence type="predicted"/>
<reference evidence="1 2" key="1">
    <citation type="submission" date="2019-02" db="EMBL/GenBank/DDBJ databases">
        <title>Deep-cultivation of Planctomycetes and their phenomic and genomic characterization uncovers novel biology.</title>
        <authorList>
            <person name="Wiegand S."/>
            <person name="Jogler M."/>
            <person name="Boedeker C."/>
            <person name="Pinto D."/>
            <person name="Vollmers J."/>
            <person name="Rivas-Marin E."/>
            <person name="Kohn T."/>
            <person name="Peeters S.H."/>
            <person name="Heuer A."/>
            <person name="Rast P."/>
            <person name="Oberbeckmann S."/>
            <person name="Bunk B."/>
            <person name="Jeske O."/>
            <person name="Meyerdierks A."/>
            <person name="Storesund J.E."/>
            <person name="Kallscheuer N."/>
            <person name="Luecker S."/>
            <person name="Lage O.M."/>
            <person name="Pohl T."/>
            <person name="Merkel B.J."/>
            <person name="Hornburger P."/>
            <person name="Mueller R.-W."/>
            <person name="Bruemmer F."/>
            <person name="Labrenz M."/>
            <person name="Spormann A.M."/>
            <person name="Op Den Camp H."/>
            <person name="Overmann J."/>
            <person name="Amann R."/>
            <person name="Jetten M.S.M."/>
            <person name="Mascher T."/>
            <person name="Medema M.H."/>
            <person name="Devos D.P."/>
            <person name="Kaster A.-K."/>
            <person name="Ovreas L."/>
            <person name="Rohde M."/>
            <person name="Galperin M.Y."/>
            <person name="Jogler C."/>
        </authorList>
    </citation>
    <scope>NUCLEOTIDE SEQUENCE [LARGE SCALE GENOMIC DNA]</scope>
    <source>
        <strain evidence="1 2">Poly59</strain>
    </source>
</reference>
<comment type="caution">
    <text evidence="1">The sequence shown here is derived from an EMBL/GenBank/DDBJ whole genome shotgun (WGS) entry which is preliminary data.</text>
</comment>
<protein>
    <submittedName>
        <fullName evidence="1">Uncharacterized protein</fullName>
    </submittedName>
</protein>
<organism evidence="1 2">
    <name type="scientific">Rubripirellula reticaptiva</name>
    <dbReference type="NCBI Taxonomy" id="2528013"/>
    <lineage>
        <taxon>Bacteria</taxon>
        <taxon>Pseudomonadati</taxon>
        <taxon>Planctomycetota</taxon>
        <taxon>Planctomycetia</taxon>
        <taxon>Pirellulales</taxon>
        <taxon>Pirellulaceae</taxon>
        <taxon>Rubripirellula</taxon>
    </lineage>
</organism>
<gene>
    <name evidence="1" type="ORF">Poly59_31310</name>
</gene>
<dbReference type="Proteomes" id="UP000317977">
    <property type="component" value="Unassembled WGS sequence"/>
</dbReference>
<dbReference type="EMBL" id="SJPX01000003">
    <property type="protein sequence ID" value="TWU51539.1"/>
    <property type="molecule type" value="Genomic_DNA"/>
</dbReference>